<keyword evidence="5" id="KW-0653">Protein transport</keyword>
<sequence>MYAEMFARVNGAVSTDRGLVHLGEWVGEYSPHGVLTTSFDPGGSETTSIVTNALDKGQMRTRASRSDMLGDMVWEHNMQKAEVAEDGAKFCFLRENFTAGDASIDAKETCYNWFYKRLVMMTRGLADPLAFAYCLLYIFDRDHNFSLCATGYLITCVNDIKLIFTQISSTEETVYGSFVDSIRSLVNRAASSVEFIMKSILNDAIPRRVDKVLVELGLGRNQQELFTFADGTFGVLGHGNKECVPYSREVESSGKLVTLGMVAKIVLDMEITVICLKKWVFGANVSSATNKEYSSLIVSISVQAYHVVHDLEHDFHWSDEAANASITQTVQGQDKKEPNGKLGASLLLAKNQKCELNMEKKCLEVVKKAMRTTMHAFYEFCNIKLHSIGVKHLAGIFTTSDWPSIIEVAP</sequence>
<evidence type="ECO:0000256" key="3">
    <source>
        <dbReference type="ARBA" id="ARBA00022448"/>
    </source>
</evidence>
<dbReference type="EMBL" id="JBBPBN010000313">
    <property type="protein sequence ID" value="KAK8489444.1"/>
    <property type="molecule type" value="Genomic_DNA"/>
</dbReference>
<evidence type="ECO:0000313" key="7">
    <source>
        <dbReference type="Proteomes" id="UP001396334"/>
    </source>
</evidence>
<protein>
    <submittedName>
        <fullName evidence="6">Uncharacterized protein</fullName>
    </submittedName>
</protein>
<comment type="caution">
    <text evidence="6">The sequence shown here is derived from an EMBL/GenBank/DDBJ whole genome shotgun (WGS) entry which is preliminary data.</text>
</comment>
<proteinExistence type="inferred from homology"/>
<evidence type="ECO:0000256" key="5">
    <source>
        <dbReference type="ARBA" id="ARBA00022927"/>
    </source>
</evidence>
<dbReference type="PANTHER" id="PTHR13673:SF0">
    <property type="entry name" value="VPS35 ENDOSOMAL PROTEIN-SORTING FACTOR-LIKE"/>
    <property type="match status" value="1"/>
</dbReference>
<name>A0ABR2A8Q4_9ROSI</name>
<evidence type="ECO:0000256" key="2">
    <source>
        <dbReference type="ARBA" id="ARBA00010704"/>
    </source>
</evidence>
<evidence type="ECO:0000256" key="4">
    <source>
        <dbReference type="ARBA" id="ARBA00022753"/>
    </source>
</evidence>
<keyword evidence="3" id="KW-0813">Transport</keyword>
<dbReference type="InterPro" id="IPR029705">
    <property type="entry name" value="VPS35L"/>
</dbReference>
<dbReference type="Proteomes" id="UP001396334">
    <property type="component" value="Unassembled WGS sequence"/>
</dbReference>
<organism evidence="6 7">
    <name type="scientific">Hibiscus sabdariffa</name>
    <name type="common">roselle</name>
    <dbReference type="NCBI Taxonomy" id="183260"/>
    <lineage>
        <taxon>Eukaryota</taxon>
        <taxon>Viridiplantae</taxon>
        <taxon>Streptophyta</taxon>
        <taxon>Embryophyta</taxon>
        <taxon>Tracheophyta</taxon>
        <taxon>Spermatophyta</taxon>
        <taxon>Magnoliopsida</taxon>
        <taxon>eudicotyledons</taxon>
        <taxon>Gunneridae</taxon>
        <taxon>Pentapetalae</taxon>
        <taxon>rosids</taxon>
        <taxon>malvids</taxon>
        <taxon>Malvales</taxon>
        <taxon>Malvaceae</taxon>
        <taxon>Malvoideae</taxon>
        <taxon>Hibiscus</taxon>
    </lineage>
</organism>
<comment type="similarity">
    <text evidence="2">Belongs to the VPS35L family.</text>
</comment>
<keyword evidence="4" id="KW-0967">Endosome</keyword>
<evidence type="ECO:0000256" key="1">
    <source>
        <dbReference type="ARBA" id="ARBA00004177"/>
    </source>
</evidence>
<dbReference type="PANTHER" id="PTHR13673">
    <property type="entry name" value="ESOPHAGEAL CANCER ASSOCIATED PROTEIN"/>
    <property type="match status" value="1"/>
</dbReference>
<accession>A0ABR2A8Q4</accession>
<evidence type="ECO:0000313" key="6">
    <source>
        <dbReference type="EMBL" id="KAK8489444.1"/>
    </source>
</evidence>
<comment type="subcellular location">
    <subcellularLocation>
        <location evidence="1">Endosome</location>
    </subcellularLocation>
</comment>
<reference evidence="6 7" key="1">
    <citation type="journal article" date="2024" name="G3 (Bethesda)">
        <title>Genome assembly of Hibiscus sabdariffa L. provides insights into metabolisms of medicinal natural products.</title>
        <authorList>
            <person name="Kim T."/>
        </authorList>
    </citation>
    <scope>NUCLEOTIDE SEQUENCE [LARGE SCALE GENOMIC DNA]</scope>
    <source>
        <strain evidence="6">TK-2024</strain>
        <tissue evidence="6">Old leaves</tissue>
    </source>
</reference>
<keyword evidence="7" id="KW-1185">Reference proteome</keyword>
<gene>
    <name evidence="6" type="ORF">V6N11_000379</name>
</gene>